<dbReference type="PANTHER" id="PTHR24559:SF430">
    <property type="entry name" value="RNA-DIRECTED DNA POLYMERASE"/>
    <property type="match status" value="1"/>
</dbReference>
<dbReference type="Gene3D" id="3.10.10.10">
    <property type="entry name" value="HIV Type 1 Reverse Transcriptase, subunit A, domain 1"/>
    <property type="match status" value="1"/>
</dbReference>
<reference evidence="1" key="2">
    <citation type="journal article" date="2024" name="Plant">
        <title>Genomic evolution and insights into agronomic trait innovations of Sesamum species.</title>
        <authorList>
            <person name="Miao H."/>
            <person name="Wang L."/>
            <person name="Qu L."/>
            <person name="Liu H."/>
            <person name="Sun Y."/>
            <person name="Le M."/>
            <person name="Wang Q."/>
            <person name="Wei S."/>
            <person name="Zheng Y."/>
            <person name="Lin W."/>
            <person name="Duan Y."/>
            <person name="Cao H."/>
            <person name="Xiong S."/>
            <person name="Wang X."/>
            <person name="Wei L."/>
            <person name="Li C."/>
            <person name="Ma Q."/>
            <person name="Ju M."/>
            <person name="Zhao R."/>
            <person name="Li G."/>
            <person name="Mu C."/>
            <person name="Tian Q."/>
            <person name="Mei H."/>
            <person name="Zhang T."/>
            <person name="Gao T."/>
            <person name="Zhang H."/>
        </authorList>
    </citation>
    <scope>NUCLEOTIDE SEQUENCE</scope>
    <source>
        <strain evidence="1">KEN8</strain>
    </source>
</reference>
<gene>
    <name evidence="1" type="ORF">Scaly_2209700</name>
</gene>
<name>A0AAW2MP48_9LAMI</name>
<sequence length="135" mass="15154">MMDASQGYRQIMLAPKDRKRVSFITSDGTFCYIAMSSSLKNTGATFQRLVNKILRPQLGRNVEFFIDDIHFKAIGEMSDALIQGSEACIVITSPQEEDTEFAIKFEFKASNNETEYEALVVGMRMAHEVGARTLS</sequence>
<dbReference type="PANTHER" id="PTHR24559">
    <property type="entry name" value="TRANSPOSON TY3-I GAG-POL POLYPROTEIN"/>
    <property type="match status" value="1"/>
</dbReference>
<dbReference type="GO" id="GO:0003676">
    <property type="term" value="F:nucleic acid binding"/>
    <property type="evidence" value="ECO:0007669"/>
    <property type="project" value="InterPro"/>
</dbReference>
<dbReference type="InterPro" id="IPR053134">
    <property type="entry name" value="RNA-dir_DNA_polymerase"/>
</dbReference>
<dbReference type="InterPro" id="IPR036397">
    <property type="entry name" value="RNaseH_sf"/>
</dbReference>
<proteinExistence type="predicted"/>
<comment type="caution">
    <text evidence="1">The sequence shown here is derived from an EMBL/GenBank/DDBJ whole genome shotgun (WGS) entry which is preliminary data.</text>
</comment>
<dbReference type="EMBL" id="JACGWM010000013">
    <property type="protein sequence ID" value="KAL0333082.1"/>
    <property type="molecule type" value="Genomic_DNA"/>
</dbReference>
<protein>
    <recommendedName>
        <fullName evidence="2">Reverse transcriptase domain-containing protein</fullName>
    </recommendedName>
</protein>
<reference evidence="1" key="1">
    <citation type="submission" date="2020-06" db="EMBL/GenBank/DDBJ databases">
        <authorList>
            <person name="Li T."/>
            <person name="Hu X."/>
            <person name="Zhang T."/>
            <person name="Song X."/>
            <person name="Zhang H."/>
            <person name="Dai N."/>
            <person name="Sheng W."/>
            <person name="Hou X."/>
            <person name="Wei L."/>
        </authorList>
    </citation>
    <scope>NUCLEOTIDE SEQUENCE</scope>
    <source>
        <strain evidence="1">KEN8</strain>
        <tissue evidence="1">Leaf</tissue>
    </source>
</reference>
<organism evidence="1">
    <name type="scientific">Sesamum calycinum</name>
    <dbReference type="NCBI Taxonomy" id="2727403"/>
    <lineage>
        <taxon>Eukaryota</taxon>
        <taxon>Viridiplantae</taxon>
        <taxon>Streptophyta</taxon>
        <taxon>Embryophyta</taxon>
        <taxon>Tracheophyta</taxon>
        <taxon>Spermatophyta</taxon>
        <taxon>Magnoliopsida</taxon>
        <taxon>eudicotyledons</taxon>
        <taxon>Gunneridae</taxon>
        <taxon>Pentapetalae</taxon>
        <taxon>asterids</taxon>
        <taxon>lamiids</taxon>
        <taxon>Lamiales</taxon>
        <taxon>Pedaliaceae</taxon>
        <taxon>Sesamum</taxon>
    </lineage>
</organism>
<evidence type="ECO:0008006" key="2">
    <source>
        <dbReference type="Google" id="ProtNLM"/>
    </source>
</evidence>
<evidence type="ECO:0000313" key="1">
    <source>
        <dbReference type="EMBL" id="KAL0333082.1"/>
    </source>
</evidence>
<dbReference type="Gene3D" id="3.30.420.10">
    <property type="entry name" value="Ribonuclease H-like superfamily/Ribonuclease H"/>
    <property type="match status" value="1"/>
</dbReference>
<dbReference type="Gene3D" id="3.30.70.270">
    <property type="match status" value="1"/>
</dbReference>
<dbReference type="InterPro" id="IPR043502">
    <property type="entry name" value="DNA/RNA_pol_sf"/>
</dbReference>
<accession>A0AAW2MP48</accession>
<dbReference type="InterPro" id="IPR043128">
    <property type="entry name" value="Rev_trsase/Diguanyl_cyclase"/>
</dbReference>
<dbReference type="SUPFAM" id="SSF56672">
    <property type="entry name" value="DNA/RNA polymerases"/>
    <property type="match status" value="1"/>
</dbReference>
<dbReference type="AlphaFoldDB" id="A0AAW2MP48"/>